<dbReference type="GO" id="GO:0016020">
    <property type="term" value="C:membrane"/>
    <property type="evidence" value="ECO:0007669"/>
    <property type="project" value="UniProtKB-SubCell"/>
</dbReference>
<evidence type="ECO:0000256" key="3">
    <source>
        <dbReference type="ARBA" id="ARBA00022692"/>
    </source>
</evidence>
<dbReference type="EMBL" id="ML119124">
    <property type="protein sequence ID" value="RPB13249.1"/>
    <property type="molecule type" value="Genomic_DNA"/>
</dbReference>
<evidence type="ECO:0000256" key="6">
    <source>
        <dbReference type="SAM" id="Phobius"/>
    </source>
</evidence>
<dbReference type="SUPFAM" id="SSF160240">
    <property type="entry name" value="Cation efflux protein cytoplasmic domain-like"/>
    <property type="match status" value="1"/>
</dbReference>
<evidence type="ECO:0000259" key="7">
    <source>
        <dbReference type="Pfam" id="PF01545"/>
    </source>
</evidence>
<keyword evidence="10" id="KW-1185">Reference proteome</keyword>
<feature type="transmembrane region" description="Helical" evidence="6">
    <location>
        <begin position="243"/>
        <end position="261"/>
    </location>
</feature>
<feature type="domain" description="Cation efflux protein cytoplasmic" evidence="8">
    <location>
        <begin position="348"/>
        <end position="409"/>
    </location>
</feature>
<evidence type="ECO:0000259" key="8">
    <source>
        <dbReference type="Pfam" id="PF16916"/>
    </source>
</evidence>
<dbReference type="Gene3D" id="1.20.1510.10">
    <property type="entry name" value="Cation efflux protein transmembrane domain"/>
    <property type="match status" value="1"/>
</dbReference>
<evidence type="ECO:0000256" key="4">
    <source>
        <dbReference type="ARBA" id="ARBA00022989"/>
    </source>
</evidence>
<evidence type="ECO:0000313" key="10">
    <source>
        <dbReference type="Proteomes" id="UP000277580"/>
    </source>
</evidence>
<dbReference type="InterPro" id="IPR002524">
    <property type="entry name" value="Cation_efflux"/>
</dbReference>
<dbReference type="PANTHER" id="PTHR43840:SF12">
    <property type="entry name" value="CATION DIFFUSION FACILITATOR 1 (AFU_ORTHOLOGUE AFUA_1G14440)"/>
    <property type="match status" value="1"/>
</dbReference>
<proteinExistence type="predicted"/>
<organism evidence="9 10">
    <name type="scientific">Morchella conica CCBAS932</name>
    <dbReference type="NCBI Taxonomy" id="1392247"/>
    <lineage>
        <taxon>Eukaryota</taxon>
        <taxon>Fungi</taxon>
        <taxon>Dikarya</taxon>
        <taxon>Ascomycota</taxon>
        <taxon>Pezizomycotina</taxon>
        <taxon>Pezizomycetes</taxon>
        <taxon>Pezizales</taxon>
        <taxon>Morchellaceae</taxon>
        <taxon>Morchella</taxon>
    </lineage>
</organism>
<dbReference type="InterPro" id="IPR036837">
    <property type="entry name" value="Cation_efflux_CTD_sf"/>
</dbReference>
<dbReference type="FunFam" id="3.30.70.1350:FF:000003">
    <property type="entry name" value="Cation diffusion facilitator 1"/>
    <property type="match status" value="1"/>
</dbReference>
<dbReference type="InParanoid" id="A0A3N4KV08"/>
<feature type="transmembrane region" description="Helical" evidence="6">
    <location>
        <begin position="130"/>
        <end position="153"/>
    </location>
</feature>
<feature type="domain" description="Cation efflux protein transmembrane" evidence="7">
    <location>
        <begin position="137"/>
        <end position="321"/>
    </location>
</feature>
<dbReference type="GO" id="GO:0098771">
    <property type="term" value="P:inorganic ion homeostasis"/>
    <property type="evidence" value="ECO:0007669"/>
    <property type="project" value="UniProtKB-ARBA"/>
</dbReference>
<dbReference type="NCBIfam" id="TIGR01297">
    <property type="entry name" value="CDF"/>
    <property type="match status" value="1"/>
</dbReference>
<reference evidence="9 10" key="1">
    <citation type="journal article" date="2018" name="Nat. Ecol. Evol.">
        <title>Pezizomycetes genomes reveal the molecular basis of ectomycorrhizal truffle lifestyle.</title>
        <authorList>
            <person name="Murat C."/>
            <person name="Payen T."/>
            <person name="Noel B."/>
            <person name="Kuo A."/>
            <person name="Morin E."/>
            <person name="Chen J."/>
            <person name="Kohler A."/>
            <person name="Krizsan K."/>
            <person name="Balestrini R."/>
            <person name="Da Silva C."/>
            <person name="Montanini B."/>
            <person name="Hainaut M."/>
            <person name="Levati E."/>
            <person name="Barry K.W."/>
            <person name="Belfiori B."/>
            <person name="Cichocki N."/>
            <person name="Clum A."/>
            <person name="Dockter R.B."/>
            <person name="Fauchery L."/>
            <person name="Guy J."/>
            <person name="Iotti M."/>
            <person name="Le Tacon F."/>
            <person name="Lindquist E.A."/>
            <person name="Lipzen A."/>
            <person name="Malagnac F."/>
            <person name="Mello A."/>
            <person name="Molinier V."/>
            <person name="Miyauchi S."/>
            <person name="Poulain J."/>
            <person name="Riccioni C."/>
            <person name="Rubini A."/>
            <person name="Sitrit Y."/>
            <person name="Splivallo R."/>
            <person name="Traeger S."/>
            <person name="Wang M."/>
            <person name="Zifcakova L."/>
            <person name="Wipf D."/>
            <person name="Zambonelli A."/>
            <person name="Paolocci F."/>
            <person name="Nowrousian M."/>
            <person name="Ottonello S."/>
            <person name="Baldrian P."/>
            <person name="Spatafora J.W."/>
            <person name="Henrissat B."/>
            <person name="Nagy L.G."/>
            <person name="Aury J.M."/>
            <person name="Wincker P."/>
            <person name="Grigoriev I.V."/>
            <person name="Bonfante P."/>
            <person name="Martin F.M."/>
        </authorList>
    </citation>
    <scope>NUCLEOTIDE SEQUENCE [LARGE SCALE GENOMIC DNA]</scope>
    <source>
        <strain evidence="9 10">CCBAS932</strain>
    </source>
</reference>
<dbReference type="Gene3D" id="3.30.70.1350">
    <property type="entry name" value="Cation efflux protein, cytoplasmic domain"/>
    <property type="match status" value="1"/>
</dbReference>
<dbReference type="InterPro" id="IPR050291">
    <property type="entry name" value="CDF_Transporter"/>
</dbReference>
<dbReference type="STRING" id="1392247.A0A3N4KV08"/>
<feature type="transmembrane region" description="Helical" evidence="6">
    <location>
        <begin position="307"/>
        <end position="331"/>
    </location>
</feature>
<name>A0A3N4KV08_9PEZI</name>
<comment type="subcellular location">
    <subcellularLocation>
        <location evidence="1">Membrane</location>
        <topology evidence="1">Multi-pass membrane protein</topology>
    </subcellularLocation>
</comment>
<gene>
    <name evidence="9" type="ORF">P167DRAFT_136514</name>
</gene>
<feature type="transmembrane region" description="Helical" evidence="6">
    <location>
        <begin position="281"/>
        <end position="301"/>
    </location>
</feature>
<keyword evidence="2" id="KW-0813">Transport</keyword>
<dbReference type="Pfam" id="PF16916">
    <property type="entry name" value="ZT_dimer"/>
    <property type="match status" value="1"/>
</dbReference>
<evidence type="ECO:0000313" key="9">
    <source>
        <dbReference type="EMBL" id="RPB13249.1"/>
    </source>
</evidence>
<dbReference type="GO" id="GO:0030003">
    <property type="term" value="P:intracellular monoatomic cation homeostasis"/>
    <property type="evidence" value="ECO:0007669"/>
    <property type="project" value="UniProtKB-ARBA"/>
</dbReference>
<dbReference type="PANTHER" id="PTHR43840">
    <property type="entry name" value="MITOCHONDRIAL METAL TRANSPORTER 1-RELATED"/>
    <property type="match status" value="1"/>
</dbReference>
<dbReference type="Proteomes" id="UP000277580">
    <property type="component" value="Unassembled WGS sequence"/>
</dbReference>
<keyword evidence="4 6" id="KW-1133">Transmembrane helix</keyword>
<feature type="transmembrane region" description="Helical" evidence="6">
    <location>
        <begin position="201"/>
        <end position="223"/>
    </location>
</feature>
<keyword evidence="5 6" id="KW-0472">Membrane</keyword>
<dbReference type="SUPFAM" id="SSF161111">
    <property type="entry name" value="Cation efflux protein transmembrane domain-like"/>
    <property type="match status" value="1"/>
</dbReference>
<dbReference type="GO" id="GO:0008324">
    <property type="term" value="F:monoatomic cation transmembrane transporter activity"/>
    <property type="evidence" value="ECO:0007669"/>
    <property type="project" value="InterPro"/>
</dbReference>
<accession>A0A3N4KV08</accession>
<dbReference type="Pfam" id="PF01545">
    <property type="entry name" value="Cation_efflux"/>
    <property type="match status" value="1"/>
</dbReference>
<evidence type="ECO:0000256" key="5">
    <source>
        <dbReference type="ARBA" id="ARBA00023136"/>
    </source>
</evidence>
<keyword evidence="3 6" id="KW-0812">Transmembrane</keyword>
<dbReference type="InterPro" id="IPR027470">
    <property type="entry name" value="Cation_efflux_CTD"/>
</dbReference>
<feature type="transmembrane region" description="Helical" evidence="6">
    <location>
        <begin position="159"/>
        <end position="180"/>
    </location>
</feature>
<protein>
    <submittedName>
        <fullName evidence="9">Uncharacterized protein</fullName>
    </submittedName>
</protein>
<dbReference type="FunFam" id="1.20.1510.10:FF:000005">
    <property type="entry name" value="Putative Cation diffusion facilitator 1"/>
    <property type="match status" value="1"/>
</dbReference>
<sequence length="424" mass="47043">MSGITSSSVIELHNISTSPTSDPENPRSVVDPFSLSVGIKSDEEISTLTARHRKNASRWPYTGGRLLGRGAVTVADPQAPPMPKVKQKIDVKGIKEFYESQNESIQQLLKPVEDHVREAKEEHGDNRIRYLIAVNGSFAANIVLAILQLYGAIASGSLSLFTTMADSIFDPLSNLLLILSHRAVNKVDANRFPSGKARIETAGNILFCFLMCAVSLILIVMSARDIAAHNDSEETTGFHLPSIIAVGVAFGTKFTLFLYCWSLRNTYSQVRILWEDHRNDLFINGFGILTSVGGSKLRWWIDPAGAIVLSFLILGLWSKTAYGEFMLLIGVSADNSMLRLITYISMTHSDQITQIDTVRAYHSGPRIIVEVDIVMCANSSLRVTHDVAEELQIKLESLPDVERAYVHVDYETSHKPEHFLKKEL</sequence>
<dbReference type="OrthoDB" id="78296at2759"/>
<dbReference type="AlphaFoldDB" id="A0A3N4KV08"/>
<dbReference type="InterPro" id="IPR058533">
    <property type="entry name" value="Cation_efflux_TM"/>
</dbReference>
<evidence type="ECO:0000256" key="1">
    <source>
        <dbReference type="ARBA" id="ARBA00004141"/>
    </source>
</evidence>
<dbReference type="InterPro" id="IPR027469">
    <property type="entry name" value="Cation_efflux_TMD_sf"/>
</dbReference>
<evidence type="ECO:0000256" key="2">
    <source>
        <dbReference type="ARBA" id="ARBA00022448"/>
    </source>
</evidence>